<keyword evidence="1" id="KW-1133">Transmembrane helix</keyword>
<name>A0ABS3Z331_9BACT</name>
<feature type="transmembrane region" description="Helical" evidence="1">
    <location>
        <begin position="555"/>
        <end position="577"/>
    </location>
</feature>
<organism evidence="2 3">
    <name type="scientific">Niastella soli</name>
    <dbReference type="NCBI Taxonomy" id="2821487"/>
    <lineage>
        <taxon>Bacteria</taxon>
        <taxon>Pseudomonadati</taxon>
        <taxon>Bacteroidota</taxon>
        <taxon>Chitinophagia</taxon>
        <taxon>Chitinophagales</taxon>
        <taxon>Chitinophagaceae</taxon>
        <taxon>Niastella</taxon>
    </lineage>
</organism>
<feature type="transmembrane region" description="Helical" evidence="1">
    <location>
        <begin position="584"/>
        <end position="602"/>
    </location>
</feature>
<reference evidence="2 3" key="1">
    <citation type="submission" date="2021-03" db="EMBL/GenBank/DDBJ databases">
        <title>Assistant Professor.</title>
        <authorList>
            <person name="Huq M.A."/>
        </authorList>
    </citation>
    <scope>NUCLEOTIDE SEQUENCE [LARGE SCALE GENOMIC DNA]</scope>
    <source>
        <strain evidence="2 3">MAH-29</strain>
    </source>
</reference>
<keyword evidence="3" id="KW-1185">Reference proteome</keyword>
<dbReference type="PANTHER" id="PTHR38454:SF1">
    <property type="entry name" value="INTEGRAL MEMBRANE PROTEIN"/>
    <property type="match status" value="1"/>
</dbReference>
<keyword evidence="1" id="KW-0812">Transmembrane</keyword>
<proteinExistence type="predicted"/>
<evidence type="ECO:0000256" key="1">
    <source>
        <dbReference type="SAM" id="Phobius"/>
    </source>
</evidence>
<comment type="caution">
    <text evidence="2">The sequence shown here is derived from an EMBL/GenBank/DDBJ whole genome shotgun (WGS) entry which is preliminary data.</text>
</comment>
<dbReference type="EMBL" id="JAGHKO010000014">
    <property type="protein sequence ID" value="MBO9204573.1"/>
    <property type="molecule type" value="Genomic_DNA"/>
</dbReference>
<dbReference type="Proteomes" id="UP000677244">
    <property type="component" value="Unassembled WGS sequence"/>
</dbReference>
<feature type="transmembrane region" description="Helical" evidence="1">
    <location>
        <begin position="149"/>
        <end position="167"/>
    </location>
</feature>
<dbReference type="RefSeq" id="WP_209143280.1">
    <property type="nucleotide sequence ID" value="NZ_JAGHKO010000014.1"/>
</dbReference>
<evidence type="ECO:0000313" key="2">
    <source>
        <dbReference type="EMBL" id="MBO9204573.1"/>
    </source>
</evidence>
<evidence type="ECO:0008006" key="4">
    <source>
        <dbReference type="Google" id="ProtNLM"/>
    </source>
</evidence>
<feature type="transmembrane region" description="Helical" evidence="1">
    <location>
        <begin position="194"/>
        <end position="214"/>
    </location>
</feature>
<gene>
    <name evidence="2" type="ORF">J7I42_30075</name>
</gene>
<protein>
    <recommendedName>
        <fullName evidence="4">Membrane protein YfhO</fullName>
    </recommendedName>
</protein>
<feature type="transmembrane region" description="Helical" evidence="1">
    <location>
        <begin position="391"/>
        <end position="410"/>
    </location>
</feature>
<feature type="transmembrane region" description="Helical" evidence="1">
    <location>
        <begin position="12"/>
        <end position="31"/>
    </location>
</feature>
<sequence length="875" mass="96973">MKKTLWQQVMPHLVSIAIFLIVALFFAKPALESGSVMKQGDITNWEGMVHQSFLYKEKHGRFPLWTPAMYAGMPAYQIAMDGPWTPLNFIDKAIQLGLPKPINIFFLACISFYFLCMCLRVRPWVAVIAGLAFAYSTTFPIFITAGHDTQMLALAYAPAALAGIILLFDKKYLSGFIVTALFTGIQVAQGHQQVSYYMFLVMGIMVLFFLIQAFRSGVIAKQLKAVGLTAIAAVLGILINAVALMTVYDYSKESKRGGQLVMDKKQNTDDVISGDKTKGLSKEYAFQWSYGWTESFTLMFPGAMGYGQHYAERDGDQFLYPKLDESSHVSKFLVDKLNVPEDQATNVAAQLSGNLYWGDQPFTAGPIYLGAIVCMLFIFAMVYLDGTHKWWILTAAVLGILMALGKHFPALNYFLFDYFPFYNKFRVPTMALEITGLVIPIALALGLEKLIASTTVDLKKVKLAAIITGAVFVVAAGVYFTADYSRENKKRTAAFTQLMNRGAVADMAAARDSINLQYPAEADNHIYENFLYQTKGDAATARGILTALREDRQSAFGATILRSLIFVLLAMGVLFLFIHKKINAVVMLAGVGLLTAIDLLGMDSNYLNSFSFGNKENYEASEFPLTAADQAILQDKDPNYRVLNTTSGNPFIADSRTSYYHKSIGGYHPARLGIYDDLIEHQLAGSPNFAVINMLNTKYVIQQTQQGGVMAVPNPQALGNVWFVKSVKYVNGPVEEMKALSNKFNPAEEAIVDNSFKSATSGWQPADSSATIKQTAFDFENVKYESNSNAPHLAVFSEIFYKDWIAYIDGKATPVAKADYVLRTMVIPAGKHSIEFKFEPKVFHTGYTISSIAGWILTLLILGYIVLLVRPLIKK</sequence>
<feature type="transmembrane region" description="Helical" evidence="1">
    <location>
        <begin position="102"/>
        <end position="119"/>
    </location>
</feature>
<feature type="transmembrane region" description="Helical" evidence="1">
    <location>
        <begin position="124"/>
        <end position="143"/>
    </location>
</feature>
<accession>A0ABS3Z331</accession>
<feature type="transmembrane region" description="Helical" evidence="1">
    <location>
        <begin position="226"/>
        <end position="248"/>
    </location>
</feature>
<feature type="transmembrane region" description="Helical" evidence="1">
    <location>
        <begin position="463"/>
        <end position="482"/>
    </location>
</feature>
<dbReference type="PANTHER" id="PTHR38454">
    <property type="entry name" value="INTEGRAL MEMBRANE PROTEIN-RELATED"/>
    <property type="match status" value="1"/>
</dbReference>
<feature type="transmembrane region" description="Helical" evidence="1">
    <location>
        <begin position="852"/>
        <end position="873"/>
    </location>
</feature>
<feature type="transmembrane region" description="Helical" evidence="1">
    <location>
        <begin position="172"/>
        <end position="188"/>
    </location>
</feature>
<feature type="transmembrane region" description="Helical" evidence="1">
    <location>
        <begin position="365"/>
        <end position="384"/>
    </location>
</feature>
<evidence type="ECO:0000313" key="3">
    <source>
        <dbReference type="Proteomes" id="UP000677244"/>
    </source>
</evidence>
<keyword evidence="1" id="KW-0472">Membrane</keyword>
<dbReference type="InterPro" id="IPR018580">
    <property type="entry name" value="Uncharacterised_YfhO"/>
</dbReference>
<feature type="transmembrane region" description="Helical" evidence="1">
    <location>
        <begin position="430"/>
        <end position="451"/>
    </location>
</feature>